<dbReference type="Proteomes" id="UP000182101">
    <property type="component" value="Plasmid pAMCP48-600"/>
</dbReference>
<protein>
    <submittedName>
        <fullName evidence="2">Uncharacterized protein</fullName>
    </submittedName>
</protein>
<keyword evidence="2" id="KW-0614">Plasmid</keyword>
<evidence type="ECO:0000313" key="2">
    <source>
        <dbReference type="EMBL" id="APD92201.1"/>
    </source>
</evidence>
<feature type="region of interest" description="Disordered" evidence="1">
    <location>
        <begin position="405"/>
        <end position="424"/>
    </location>
</feature>
<organism evidence="2 3">
    <name type="scientific">Alteromonas mediterranea</name>
    <dbReference type="NCBI Taxonomy" id="314275"/>
    <lineage>
        <taxon>Bacteria</taxon>
        <taxon>Pseudomonadati</taxon>
        <taxon>Pseudomonadota</taxon>
        <taxon>Gammaproteobacteria</taxon>
        <taxon>Alteromonadales</taxon>
        <taxon>Alteromonadaceae</taxon>
        <taxon>Alteromonas/Salinimonas group</taxon>
        <taxon>Alteromonas</taxon>
    </lineage>
</organism>
<dbReference type="RefSeq" id="WP_071960814.1">
    <property type="nucleotide sequence ID" value="NZ_CP018025.1"/>
</dbReference>
<reference evidence="2 3" key="1">
    <citation type="submission" date="2016-11" db="EMBL/GenBank/DDBJ databases">
        <title>Networking in microbes: conjugative elements and plasmids in the genus Alteromonas.</title>
        <authorList>
            <person name="Lopez-Perez M."/>
            <person name="Ramon-Marco N."/>
            <person name="Rodriguez-Valera F."/>
        </authorList>
    </citation>
    <scope>NUCLEOTIDE SEQUENCE [LARGE SCALE GENOMIC DNA]</scope>
    <source>
        <strain evidence="2 3">CP48</strain>
        <plasmid evidence="3">pamcp48-600</plasmid>
    </source>
</reference>
<sequence>MDTLFKKAEQPTQRATLTFPNGDKYKGSVTFGGDSKMYTELYDGFSFAFEDLERVQASVKNSIDESDDDYTLDEHYSMLQESTYFALNEGLINMPDEAKRTSIYLDKGDATFDLEPLDGDSDEPHYIQHYIVGKLDALGSLNLPEIAIVSSQLEALAIANAVPNATYLPLDPEKAEDEGFNPYTLEAEPSVTKAALKVAYADAVETHGLSFNKPLSKIWNTIATHIDSDLKNDAFSAGKIKDIFIKAFQRESEGLSDEQIRNFDIERHADWQWGAKNFIDLLEALPASLFYEMDNRLTQKVTAPYLFSKGKTAPTNEISSLYPDAVLGELYKTESVDIVLDGQLRNFDLIVVQTSDYNLESAAINKRENSILTAIEHHDDGTSTVFTPADMNVFVPLTQIQAHTIAPDAPQNGPGNEPRQGRRL</sequence>
<accession>A0AAC9JGM1</accession>
<dbReference type="AlphaFoldDB" id="A0AAC9JGM1"/>
<proteinExistence type="predicted"/>
<geneLocation type="plasmid" evidence="3">
    <name>pamcp48-600</name>
</geneLocation>
<gene>
    <name evidence="2" type="ORF">BM524_19980</name>
</gene>
<evidence type="ECO:0000313" key="3">
    <source>
        <dbReference type="Proteomes" id="UP000182101"/>
    </source>
</evidence>
<evidence type="ECO:0000256" key="1">
    <source>
        <dbReference type="SAM" id="MobiDB-lite"/>
    </source>
</evidence>
<name>A0AAC9JGM1_9ALTE</name>
<dbReference type="EMBL" id="CP018025">
    <property type="protein sequence ID" value="APD92201.1"/>
    <property type="molecule type" value="Genomic_DNA"/>
</dbReference>